<sequence>MSNLEYNGQVLAKARRELKLKADDVATELCLSVQQVQAIENNLGAFFHSNKLKQAVIKRYCRFLNIDVNSVITQYELDETDTSFQDIKKDNFGKRFKKYVYLSIAAFITTLVWKLFA</sequence>
<name>A0AAE6FU32_9PROT</name>
<dbReference type="SMART" id="SM00530">
    <property type="entry name" value="HTH_XRE"/>
    <property type="match status" value="1"/>
</dbReference>
<protein>
    <submittedName>
        <fullName evidence="3">Helix-turn-helix domain-containing protein</fullName>
    </submittedName>
</protein>
<gene>
    <name evidence="3" type="ORF">FIT61_06610</name>
</gene>
<dbReference type="KEGG" id="mrk:FIT61_06610"/>
<organism evidence="3 4">
    <name type="scientific">Candidatus Methylopumilus rimovensis</name>
    <dbReference type="NCBI Taxonomy" id="2588535"/>
    <lineage>
        <taxon>Bacteria</taxon>
        <taxon>Pseudomonadati</taxon>
        <taxon>Pseudomonadota</taxon>
        <taxon>Betaproteobacteria</taxon>
        <taxon>Nitrosomonadales</taxon>
        <taxon>Methylophilaceae</taxon>
        <taxon>Candidatus Methylopumilus</taxon>
    </lineage>
</organism>
<proteinExistence type="predicted"/>
<dbReference type="Proteomes" id="UP000312102">
    <property type="component" value="Chromosome"/>
</dbReference>
<dbReference type="CDD" id="cd00093">
    <property type="entry name" value="HTH_XRE"/>
    <property type="match status" value="1"/>
</dbReference>
<dbReference type="AlphaFoldDB" id="A0AAE6FU32"/>
<keyword evidence="1" id="KW-1133">Transmembrane helix</keyword>
<keyword evidence="1" id="KW-0472">Membrane</keyword>
<accession>A0AAE6FU32</accession>
<dbReference type="InterPro" id="IPR001387">
    <property type="entry name" value="Cro/C1-type_HTH"/>
</dbReference>
<keyword evidence="1" id="KW-0812">Transmembrane</keyword>
<feature type="domain" description="HTH cro/C1-type" evidence="2">
    <location>
        <begin position="11"/>
        <end position="71"/>
    </location>
</feature>
<dbReference type="Gene3D" id="1.10.260.40">
    <property type="entry name" value="lambda repressor-like DNA-binding domains"/>
    <property type="match status" value="1"/>
</dbReference>
<dbReference type="InterPro" id="IPR010982">
    <property type="entry name" value="Lambda_DNA-bd_dom_sf"/>
</dbReference>
<dbReference type="SUPFAM" id="SSF47413">
    <property type="entry name" value="lambda repressor-like DNA-binding domains"/>
    <property type="match status" value="1"/>
</dbReference>
<feature type="transmembrane region" description="Helical" evidence="1">
    <location>
        <begin position="99"/>
        <end position="116"/>
    </location>
</feature>
<dbReference type="Pfam" id="PF13413">
    <property type="entry name" value="HTH_25"/>
    <property type="match status" value="1"/>
</dbReference>
<evidence type="ECO:0000313" key="3">
    <source>
        <dbReference type="EMBL" id="QDD14088.1"/>
    </source>
</evidence>
<dbReference type="PROSITE" id="PS50943">
    <property type="entry name" value="HTH_CROC1"/>
    <property type="match status" value="1"/>
</dbReference>
<reference evidence="3 4" key="1">
    <citation type="journal article" date="2019" name="ISME J.">
        <title>Evolution in action: habitat transition from sediment to the pelagial leads to genome streamlining in Methylophilaceae.</title>
        <authorList>
            <person name="Salcher M."/>
            <person name="Schaefle D."/>
            <person name="Kaspar M."/>
            <person name="Neuenschwander S.M."/>
            <person name="Ghai R."/>
        </authorList>
    </citation>
    <scope>NUCLEOTIDE SEQUENCE [LARGE SCALE GENOMIC DNA]</scope>
    <source>
        <strain evidence="3 4">MMS-RI-1</strain>
    </source>
</reference>
<dbReference type="EMBL" id="CP040986">
    <property type="protein sequence ID" value="QDD14088.1"/>
    <property type="molecule type" value="Genomic_DNA"/>
</dbReference>
<evidence type="ECO:0000259" key="2">
    <source>
        <dbReference type="PROSITE" id="PS50943"/>
    </source>
</evidence>
<evidence type="ECO:0000313" key="4">
    <source>
        <dbReference type="Proteomes" id="UP000312102"/>
    </source>
</evidence>
<evidence type="ECO:0000256" key="1">
    <source>
        <dbReference type="SAM" id="Phobius"/>
    </source>
</evidence>
<dbReference type="GO" id="GO:0003677">
    <property type="term" value="F:DNA binding"/>
    <property type="evidence" value="ECO:0007669"/>
    <property type="project" value="InterPro"/>
</dbReference>
<keyword evidence="4" id="KW-1185">Reference proteome</keyword>
<dbReference type="RefSeq" id="WP_139873988.1">
    <property type="nucleotide sequence ID" value="NZ_CP040985.1"/>
</dbReference>